<comment type="caution">
    <text evidence="2">The sequence shown here is derived from an EMBL/GenBank/DDBJ whole genome shotgun (WGS) entry which is preliminary data.</text>
</comment>
<accession>A0A848GXY8</accession>
<dbReference type="RefSeq" id="WP_169228648.1">
    <property type="nucleotide sequence ID" value="NZ_JABBGC010000004.1"/>
</dbReference>
<feature type="transmembrane region" description="Helical" evidence="1">
    <location>
        <begin position="6"/>
        <end position="24"/>
    </location>
</feature>
<dbReference type="InterPro" id="IPR032593">
    <property type="entry name" value="DUF4907"/>
</dbReference>
<dbReference type="EMBL" id="JABBGC010000004">
    <property type="protein sequence ID" value="NML41610.1"/>
    <property type="molecule type" value="Genomic_DNA"/>
</dbReference>
<keyword evidence="1" id="KW-0472">Membrane</keyword>
<keyword evidence="1" id="KW-0812">Transmembrane</keyword>
<reference evidence="2 3" key="1">
    <citation type="submission" date="2020-04" db="EMBL/GenBank/DDBJ databases">
        <title>Chitinophaga sp. G-6-1-13 sp. nov., isolated from soil.</title>
        <authorList>
            <person name="Dahal R.H."/>
            <person name="Chaudhary D.K."/>
        </authorList>
    </citation>
    <scope>NUCLEOTIDE SEQUENCE [LARGE SCALE GENOMIC DNA]</scope>
    <source>
        <strain evidence="2 3">G-6-1-13</strain>
    </source>
</reference>
<evidence type="ECO:0000256" key="1">
    <source>
        <dbReference type="SAM" id="Phobius"/>
    </source>
</evidence>
<keyword evidence="3" id="KW-1185">Reference proteome</keyword>
<dbReference type="Proteomes" id="UP000583266">
    <property type="component" value="Unassembled WGS sequence"/>
</dbReference>
<dbReference type="Pfam" id="PF16250">
    <property type="entry name" value="DUF4907"/>
    <property type="match status" value="1"/>
</dbReference>
<proteinExistence type="predicted"/>
<evidence type="ECO:0000313" key="3">
    <source>
        <dbReference type="Proteomes" id="UP000583266"/>
    </source>
</evidence>
<evidence type="ECO:0000313" key="2">
    <source>
        <dbReference type="EMBL" id="NML41610.1"/>
    </source>
</evidence>
<keyword evidence="1" id="KW-1133">Transmembrane helix</keyword>
<gene>
    <name evidence="2" type="ORF">HHL17_30780</name>
</gene>
<protein>
    <submittedName>
        <fullName evidence="2">DUF4907 domain-containing protein</fullName>
    </submittedName>
</protein>
<sequence length="113" mass="12718">MTKRKLSWLIPVVLLLLLAGYRYYRDSSQQAADMVQLTVVPFETGGGWGYKVMVDNRSYIYQDVIPGIAGNRPFRSKDDAARVGQAVVEKLMAHQRPTMTLTELLKMQVAGVQ</sequence>
<name>A0A848GXY8_9BACT</name>
<dbReference type="AlphaFoldDB" id="A0A848GXY8"/>
<organism evidence="2 3">
    <name type="scientific">Chitinophaga fulva</name>
    <dbReference type="NCBI Taxonomy" id="2728842"/>
    <lineage>
        <taxon>Bacteria</taxon>
        <taxon>Pseudomonadati</taxon>
        <taxon>Bacteroidota</taxon>
        <taxon>Chitinophagia</taxon>
        <taxon>Chitinophagales</taxon>
        <taxon>Chitinophagaceae</taxon>
        <taxon>Chitinophaga</taxon>
    </lineage>
</organism>